<keyword evidence="4" id="KW-1185">Reference proteome</keyword>
<gene>
    <name evidence="3" type="ORF">B0H16DRAFT_1623338</name>
</gene>
<feature type="region of interest" description="Disordered" evidence="1">
    <location>
        <begin position="21"/>
        <end position="56"/>
    </location>
</feature>
<comment type="caution">
    <text evidence="3">The sequence shown here is derived from an EMBL/GenBank/DDBJ whole genome shotgun (WGS) entry which is preliminary data.</text>
</comment>
<protein>
    <submittedName>
        <fullName evidence="3">Uncharacterized protein</fullName>
    </submittedName>
</protein>
<name>A0AAD7ME45_9AGAR</name>
<evidence type="ECO:0000313" key="3">
    <source>
        <dbReference type="EMBL" id="KAJ7712877.1"/>
    </source>
</evidence>
<evidence type="ECO:0000256" key="2">
    <source>
        <dbReference type="SAM" id="SignalP"/>
    </source>
</evidence>
<evidence type="ECO:0000256" key="1">
    <source>
        <dbReference type="SAM" id="MobiDB-lite"/>
    </source>
</evidence>
<evidence type="ECO:0000313" key="4">
    <source>
        <dbReference type="Proteomes" id="UP001215598"/>
    </source>
</evidence>
<reference evidence="3" key="1">
    <citation type="submission" date="2023-03" db="EMBL/GenBank/DDBJ databases">
        <title>Massive genome expansion in bonnet fungi (Mycena s.s.) driven by repeated elements and novel gene families across ecological guilds.</title>
        <authorList>
            <consortium name="Lawrence Berkeley National Laboratory"/>
            <person name="Harder C.B."/>
            <person name="Miyauchi S."/>
            <person name="Viragh M."/>
            <person name="Kuo A."/>
            <person name="Thoen E."/>
            <person name="Andreopoulos B."/>
            <person name="Lu D."/>
            <person name="Skrede I."/>
            <person name="Drula E."/>
            <person name="Henrissat B."/>
            <person name="Morin E."/>
            <person name="Kohler A."/>
            <person name="Barry K."/>
            <person name="LaButti K."/>
            <person name="Morin E."/>
            <person name="Salamov A."/>
            <person name="Lipzen A."/>
            <person name="Mereny Z."/>
            <person name="Hegedus B."/>
            <person name="Baldrian P."/>
            <person name="Stursova M."/>
            <person name="Weitz H."/>
            <person name="Taylor A."/>
            <person name="Grigoriev I.V."/>
            <person name="Nagy L.G."/>
            <person name="Martin F."/>
            <person name="Kauserud H."/>
        </authorList>
    </citation>
    <scope>NUCLEOTIDE SEQUENCE</scope>
    <source>
        <strain evidence="3">CBHHK182m</strain>
    </source>
</reference>
<feature type="chain" id="PRO_5041905019" evidence="2">
    <location>
        <begin position="22"/>
        <end position="75"/>
    </location>
</feature>
<feature type="signal peptide" evidence="2">
    <location>
        <begin position="1"/>
        <end position="21"/>
    </location>
</feature>
<feature type="compositionally biased region" description="Basic residues" evidence="1">
    <location>
        <begin position="43"/>
        <end position="55"/>
    </location>
</feature>
<dbReference type="EMBL" id="JARKIB010000355">
    <property type="protein sequence ID" value="KAJ7712877.1"/>
    <property type="molecule type" value="Genomic_DNA"/>
</dbReference>
<dbReference type="AlphaFoldDB" id="A0AAD7ME45"/>
<dbReference type="Proteomes" id="UP001215598">
    <property type="component" value="Unassembled WGS sequence"/>
</dbReference>
<organism evidence="3 4">
    <name type="scientific">Mycena metata</name>
    <dbReference type="NCBI Taxonomy" id="1033252"/>
    <lineage>
        <taxon>Eukaryota</taxon>
        <taxon>Fungi</taxon>
        <taxon>Dikarya</taxon>
        <taxon>Basidiomycota</taxon>
        <taxon>Agaricomycotina</taxon>
        <taxon>Agaricomycetes</taxon>
        <taxon>Agaricomycetidae</taxon>
        <taxon>Agaricales</taxon>
        <taxon>Marasmiineae</taxon>
        <taxon>Mycenaceae</taxon>
        <taxon>Mycena</taxon>
    </lineage>
</organism>
<keyword evidence="2" id="KW-0732">Signal</keyword>
<proteinExistence type="predicted"/>
<accession>A0AAD7ME45</accession>
<sequence length="75" mass="8333">MYPSILFFLLWLRESLGPSPGSGLQAPHPGLGLGPGEFEARARPSRARARASRPSRARDITSLRQWLATILRRAH</sequence>